<sequence>MMLRWTASWSVASVPMTQPRICYARLTNMTKCSIEGLFHGGLPLFGIDVQSMTAVELMVAAQQWSAVTRAMPAAKPSVKPVAATADGPPIRKPALQAATGAP</sequence>
<reference evidence="2 3" key="1">
    <citation type="submission" date="2020-02" db="EMBL/GenBank/DDBJ databases">
        <title>Draft genome sequence of Haematococcus lacustris strain NIES-144.</title>
        <authorList>
            <person name="Morimoto D."/>
            <person name="Nakagawa S."/>
            <person name="Yoshida T."/>
            <person name="Sawayama S."/>
        </authorList>
    </citation>
    <scope>NUCLEOTIDE SEQUENCE [LARGE SCALE GENOMIC DNA]</scope>
    <source>
        <strain evidence="2 3">NIES-144</strain>
    </source>
</reference>
<evidence type="ECO:0000313" key="3">
    <source>
        <dbReference type="Proteomes" id="UP000485058"/>
    </source>
</evidence>
<evidence type="ECO:0000256" key="1">
    <source>
        <dbReference type="SAM" id="MobiDB-lite"/>
    </source>
</evidence>
<proteinExistence type="predicted"/>
<evidence type="ECO:0000313" key="2">
    <source>
        <dbReference type="EMBL" id="GFH15483.1"/>
    </source>
</evidence>
<dbReference type="Proteomes" id="UP000485058">
    <property type="component" value="Unassembled WGS sequence"/>
</dbReference>
<protein>
    <submittedName>
        <fullName evidence="2">Uncharacterized protein</fullName>
    </submittedName>
</protein>
<name>A0A699YYW9_HAELA</name>
<dbReference type="EMBL" id="BLLF01000856">
    <property type="protein sequence ID" value="GFH15483.1"/>
    <property type="molecule type" value="Genomic_DNA"/>
</dbReference>
<comment type="caution">
    <text evidence="2">The sequence shown here is derived from an EMBL/GenBank/DDBJ whole genome shotgun (WGS) entry which is preliminary data.</text>
</comment>
<feature type="region of interest" description="Disordered" evidence="1">
    <location>
        <begin position="79"/>
        <end position="102"/>
    </location>
</feature>
<feature type="non-terminal residue" evidence="2">
    <location>
        <position position="1"/>
    </location>
</feature>
<keyword evidence="3" id="KW-1185">Reference proteome</keyword>
<accession>A0A699YYW9</accession>
<dbReference type="AlphaFoldDB" id="A0A699YYW9"/>
<organism evidence="2 3">
    <name type="scientific">Haematococcus lacustris</name>
    <name type="common">Green alga</name>
    <name type="synonym">Haematococcus pluvialis</name>
    <dbReference type="NCBI Taxonomy" id="44745"/>
    <lineage>
        <taxon>Eukaryota</taxon>
        <taxon>Viridiplantae</taxon>
        <taxon>Chlorophyta</taxon>
        <taxon>core chlorophytes</taxon>
        <taxon>Chlorophyceae</taxon>
        <taxon>CS clade</taxon>
        <taxon>Chlamydomonadales</taxon>
        <taxon>Haematococcaceae</taxon>
        <taxon>Haematococcus</taxon>
    </lineage>
</organism>
<gene>
    <name evidence="2" type="ORF">HaLaN_11719</name>
</gene>